<dbReference type="AlphaFoldDB" id="A0A1H2G1X8"/>
<dbReference type="Proteomes" id="UP000243924">
    <property type="component" value="Chromosome I"/>
</dbReference>
<accession>A0A1H2G1X8</accession>
<reference evidence="2" key="1">
    <citation type="submission" date="2016-10" db="EMBL/GenBank/DDBJ databases">
        <authorList>
            <person name="Varghese N."/>
            <person name="Submissions S."/>
        </authorList>
    </citation>
    <scope>NUCLEOTIDE SEQUENCE [LARGE SCALE GENOMIC DNA]</scope>
    <source>
        <strain evidence="2">CECT 8338</strain>
    </source>
</reference>
<name>A0A1H2G1X8_9GAMM</name>
<keyword evidence="2" id="KW-1185">Reference proteome</keyword>
<gene>
    <name evidence="1" type="ORF">SAMN05216210_1973</name>
</gene>
<evidence type="ECO:0000313" key="1">
    <source>
        <dbReference type="EMBL" id="SDU13520.1"/>
    </source>
</evidence>
<evidence type="ECO:0000313" key="2">
    <source>
        <dbReference type="Proteomes" id="UP000243924"/>
    </source>
</evidence>
<dbReference type="EMBL" id="LT629787">
    <property type="protein sequence ID" value="SDU13520.1"/>
    <property type="molecule type" value="Genomic_DNA"/>
</dbReference>
<sequence>MPPNLPYTLPGTVSGQIEYLSQLIGLPRNTFGTYEGLPAIPDDIAVEILTGIVLYHHLAVSRSKCNT</sequence>
<proteinExistence type="predicted"/>
<organism evidence="1 2">
    <name type="scientific">Halopseudomonas salegens</name>
    <dbReference type="NCBI Taxonomy" id="1434072"/>
    <lineage>
        <taxon>Bacteria</taxon>
        <taxon>Pseudomonadati</taxon>
        <taxon>Pseudomonadota</taxon>
        <taxon>Gammaproteobacteria</taxon>
        <taxon>Pseudomonadales</taxon>
        <taxon>Pseudomonadaceae</taxon>
        <taxon>Halopseudomonas</taxon>
    </lineage>
</organism>
<protein>
    <submittedName>
        <fullName evidence="1">Uncharacterized protein</fullName>
    </submittedName>
</protein>